<accession>A0A564Y4E4</accession>
<reference evidence="1 2" key="1">
    <citation type="submission" date="2019-07" db="EMBL/GenBank/DDBJ databases">
        <authorList>
            <person name="Jastrzebski P J."/>
            <person name="Paukszto L."/>
            <person name="Jastrzebski P J."/>
        </authorList>
    </citation>
    <scope>NUCLEOTIDE SEQUENCE [LARGE SCALE GENOMIC DNA]</scope>
    <source>
        <strain evidence="1 2">WMS-il1</strain>
    </source>
</reference>
<protein>
    <submittedName>
        <fullName evidence="1">Uncharacterized protein</fullName>
    </submittedName>
</protein>
<dbReference type="AlphaFoldDB" id="A0A564Y4E4"/>
<keyword evidence="2" id="KW-1185">Reference proteome</keyword>
<gene>
    <name evidence="1" type="ORF">WMSIL1_LOCUS2749</name>
</gene>
<organism evidence="1 2">
    <name type="scientific">Hymenolepis diminuta</name>
    <name type="common">Rat tapeworm</name>
    <dbReference type="NCBI Taxonomy" id="6216"/>
    <lineage>
        <taxon>Eukaryota</taxon>
        <taxon>Metazoa</taxon>
        <taxon>Spiralia</taxon>
        <taxon>Lophotrochozoa</taxon>
        <taxon>Platyhelminthes</taxon>
        <taxon>Cestoda</taxon>
        <taxon>Eucestoda</taxon>
        <taxon>Cyclophyllidea</taxon>
        <taxon>Hymenolepididae</taxon>
        <taxon>Hymenolepis</taxon>
    </lineage>
</organism>
<evidence type="ECO:0000313" key="2">
    <source>
        <dbReference type="Proteomes" id="UP000321570"/>
    </source>
</evidence>
<evidence type="ECO:0000313" key="1">
    <source>
        <dbReference type="EMBL" id="VUZ42036.1"/>
    </source>
</evidence>
<sequence length="83" mass="9445">MADTTITNELKRHAVLVSTKAKHGNLKIAELLTMATSFVCNKELNENTGDELATCKRRERYQCSVDSVTTPRFVRRVIRNVLH</sequence>
<proteinExistence type="predicted"/>
<dbReference type="Proteomes" id="UP000321570">
    <property type="component" value="Unassembled WGS sequence"/>
</dbReference>
<dbReference type="EMBL" id="CABIJS010000077">
    <property type="protein sequence ID" value="VUZ42036.1"/>
    <property type="molecule type" value="Genomic_DNA"/>
</dbReference>
<name>A0A564Y4E4_HYMDI</name>